<dbReference type="FunFam" id="3.40.50.720:FF:000143">
    <property type="entry name" value="Fatty acyl-CoA reductase"/>
    <property type="match status" value="1"/>
</dbReference>
<dbReference type="EMBL" id="KB293995">
    <property type="protein sequence ID" value="ELU15133.1"/>
    <property type="molecule type" value="Genomic_DNA"/>
</dbReference>
<keyword evidence="5" id="KW-1133">Transmembrane helix</keyword>
<dbReference type="OrthoDB" id="429813at2759"/>
<dbReference type="Proteomes" id="UP000014760">
    <property type="component" value="Unassembled WGS sequence"/>
</dbReference>
<dbReference type="OMA" id="LPGYCID"/>
<evidence type="ECO:0000256" key="8">
    <source>
        <dbReference type="ARBA" id="ARBA00052530"/>
    </source>
</evidence>
<dbReference type="EnsemblMetazoa" id="CapteT142905">
    <property type="protein sequence ID" value="CapteP142905"/>
    <property type="gene ID" value="CapteG142905"/>
</dbReference>
<dbReference type="PANTHER" id="PTHR11011">
    <property type="entry name" value="MALE STERILITY PROTEIN 2-RELATED"/>
    <property type="match status" value="1"/>
</dbReference>
<organism evidence="13">
    <name type="scientific">Capitella teleta</name>
    <name type="common">Polychaete worm</name>
    <dbReference type="NCBI Taxonomy" id="283909"/>
    <lineage>
        <taxon>Eukaryota</taxon>
        <taxon>Metazoa</taxon>
        <taxon>Spiralia</taxon>
        <taxon>Lophotrochozoa</taxon>
        <taxon>Annelida</taxon>
        <taxon>Polychaeta</taxon>
        <taxon>Sedentaria</taxon>
        <taxon>Scolecida</taxon>
        <taxon>Capitellidae</taxon>
        <taxon>Capitella</taxon>
    </lineage>
</organism>
<keyword evidence="15" id="KW-1185">Reference proteome</keyword>
<evidence type="ECO:0000256" key="9">
    <source>
        <dbReference type="RuleBase" id="RU363097"/>
    </source>
</evidence>
<evidence type="ECO:0000256" key="4">
    <source>
        <dbReference type="ARBA" id="ARBA00022692"/>
    </source>
</evidence>
<evidence type="ECO:0000256" key="10">
    <source>
        <dbReference type="SAM" id="MobiDB-lite"/>
    </source>
</evidence>
<dbReference type="GO" id="GO:0035336">
    <property type="term" value="P:long-chain fatty-acyl-CoA metabolic process"/>
    <property type="evidence" value="ECO:0007669"/>
    <property type="project" value="TreeGrafter"/>
</dbReference>
<keyword evidence="4" id="KW-0812">Transmembrane</keyword>
<dbReference type="AlphaFoldDB" id="R7V8F9"/>
<dbReference type="Gene3D" id="3.40.50.720">
    <property type="entry name" value="NAD(P)-binding Rossmann-like Domain"/>
    <property type="match status" value="1"/>
</dbReference>
<proteinExistence type="inferred from homology"/>
<reference evidence="13 15" key="2">
    <citation type="journal article" date="2013" name="Nature">
        <title>Insights into bilaterian evolution from three spiralian genomes.</title>
        <authorList>
            <person name="Simakov O."/>
            <person name="Marletaz F."/>
            <person name="Cho S.J."/>
            <person name="Edsinger-Gonzales E."/>
            <person name="Havlak P."/>
            <person name="Hellsten U."/>
            <person name="Kuo D.H."/>
            <person name="Larsson T."/>
            <person name="Lv J."/>
            <person name="Arendt D."/>
            <person name="Savage R."/>
            <person name="Osoegawa K."/>
            <person name="de Jong P."/>
            <person name="Grimwood J."/>
            <person name="Chapman J.A."/>
            <person name="Shapiro H."/>
            <person name="Aerts A."/>
            <person name="Otillar R.P."/>
            <person name="Terry A.Y."/>
            <person name="Boore J.L."/>
            <person name="Grigoriev I.V."/>
            <person name="Lindberg D.R."/>
            <person name="Seaver E.C."/>
            <person name="Weisblat D.A."/>
            <person name="Putnam N.H."/>
            <person name="Rokhsar D.S."/>
        </authorList>
    </citation>
    <scope>NUCLEOTIDE SEQUENCE</scope>
    <source>
        <strain evidence="13 15">I ESC-2004</strain>
    </source>
</reference>
<keyword evidence="9" id="KW-0560">Oxidoreductase</keyword>
<reference evidence="14" key="3">
    <citation type="submission" date="2015-06" db="UniProtKB">
        <authorList>
            <consortium name="EnsemblMetazoa"/>
        </authorList>
    </citation>
    <scope>IDENTIFICATION</scope>
</reference>
<evidence type="ECO:0000259" key="11">
    <source>
        <dbReference type="Pfam" id="PF03015"/>
    </source>
</evidence>
<keyword evidence="3 9" id="KW-0444">Lipid biosynthesis</keyword>
<dbReference type="Pfam" id="PF03015">
    <property type="entry name" value="Sterile"/>
    <property type="match status" value="1"/>
</dbReference>
<dbReference type="GO" id="GO:0016020">
    <property type="term" value="C:membrane"/>
    <property type="evidence" value="ECO:0007669"/>
    <property type="project" value="UniProtKB-SubCell"/>
</dbReference>
<comment type="similarity">
    <text evidence="2 9">Belongs to the fatty acyl-CoA reductase family.</text>
</comment>
<feature type="domain" description="Fatty acyl-CoA reductase C-terminal" evidence="11">
    <location>
        <begin position="359"/>
        <end position="447"/>
    </location>
</feature>
<protein>
    <recommendedName>
        <fullName evidence="9">Fatty acyl-CoA reductase</fullName>
        <ecNumber evidence="9">1.2.1.84</ecNumber>
    </recommendedName>
</protein>
<evidence type="ECO:0000313" key="15">
    <source>
        <dbReference type="Proteomes" id="UP000014760"/>
    </source>
</evidence>
<evidence type="ECO:0000256" key="7">
    <source>
        <dbReference type="ARBA" id="ARBA00023136"/>
    </source>
</evidence>
<dbReference type="InterPro" id="IPR026055">
    <property type="entry name" value="FAR"/>
</dbReference>
<dbReference type="GO" id="GO:0005777">
    <property type="term" value="C:peroxisome"/>
    <property type="evidence" value="ECO:0007669"/>
    <property type="project" value="TreeGrafter"/>
</dbReference>
<dbReference type="CDD" id="cd09071">
    <property type="entry name" value="FAR_C"/>
    <property type="match status" value="1"/>
</dbReference>
<evidence type="ECO:0000259" key="12">
    <source>
        <dbReference type="Pfam" id="PF07993"/>
    </source>
</evidence>
<dbReference type="GO" id="GO:0102965">
    <property type="term" value="F:alcohol-forming long-chain fatty acyl-CoA reductase activity"/>
    <property type="evidence" value="ECO:0007669"/>
    <property type="project" value="UniProtKB-EC"/>
</dbReference>
<comment type="function">
    <text evidence="9">Catalyzes the reduction of fatty acyl-CoA to fatty alcohols.</text>
</comment>
<dbReference type="InterPro" id="IPR033640">
    <property type="entry name" value="FAR_C"/>
</dbReference>
<accession>R7V8F9</accession>
<comment type="catalytic activity">
    <reaction evidence="8 9">
        <text>a long-chain fatty acyl-CoA + 2 NADPH + 2 H(+) = a long-chain primary fatty alcohol + 2 NADP(+) + CoA</text>
        <dbReference type="Rhea" id="RHEA:52716"/>
        <dbReference type="ChEBI" id="CHEBI:15378"/>
        <dbReference type="ChEBI" id="CHEBI:57287"/>
        <dbReference type="ChEBI" id="CHEBI:57783"/>
        <dbReference type="ChEBI" id="CHEBI:58349"/>
        <dbReference type="ChEBI" id="CHEBI:77396"/>
        <dbReference type="ChEBI" id="CHEBI:83139"/>
        <dbReference type="EC" id="1.2.1.84"/>
    </reaction>
</comment>
<dbReference type="InterPro" id="IPR036291">
    <property type="entry name" value="NAD(P)-bd_dom_sf"/>
</dbReference>
<dbReference type="InterPro" id="IPR013120">
    <property type="entry name" value="FAR_NAD-bd"/>
</dbReference>
<evidence type="ECO:0000313" key="13">
    <source>
        <dbReference type="EMBL" id="ELU15133.1"/>
    </source>
</evidence>
<dbReference type="EC" id="1.2.1.84" evidence="9"/>
<evidence type="ECO:0000256" key="3">
    <source>
        <dbReference type="ARBA" id="ARBA00022516"/>
    </source>
</evidence>
<evidence type="ECO:0000256" key="2">
    <source>
        <dbReference type="ARBA" id="ARBA00005928"/>
    </source>
</evidence>
<evidence type="ECO:0000256" key="5">
    <source>
        <dbReference type="ARBA" id="ARBA00022989"/>
    </source>
</evidence>
<keyword evidence="9" id="KW-0521">NADP</keyword>
<dbReference type="CDD" id="cd05236">
    <property type="entry name" value="FAR-N_SDR_e"/>
    <property type="match status" value="1"/>
</dbReference>
<dbReference type="EMBL" id="AMQN01004626">
    <property type="status" value="NOT_ANNOTATED_CDS"/>
    <property type="molecule type" value="Genomic_DNA"/>
</dbReference>
<keyword evidence="7" id="KW-0472">Membrane</keyword>
<sequence length="481" mass="54542">MATIQDFYSGRSVFLTGASGFLGKQVLEKLLRSCNVKNVYVLVRPKKGKTSQERKEELLKSKLFSTLKITKPHFSSQVILIAGEMTSPGMGLSEEDERTLREDVSVVIHSAASVNFMEKLRDAVVVNVIALREMLKFAKTLTKLESFVHISTAYVNCHKQFSPECIVKPLHDPHAIIAMLKNNTDEALEAQAQQLIRPWPNTYTFTKCLAEWLLQEEMGNLPVCIFRPSIIGASAEEPFRGWVDNFNAATGVCVGTGTGILTNIYGDQNMKADIVPVDYCANAIIALGWSTAIERSSKLPVFNFTSGQLNPVKWADFVYWIPTYFNQCPLEACTGYSTPSFSTNRLRYLLYVYGKDRVKMIFLDFLLRLKGKTPRLVRLHQRALKGSGVLEFFTSNEWNFESENIAAFIEKISAEDRMTFNFDIKTVKWAEYLIHYCEGIKEYAMKESMSLSSIERARKTQNRFAQQPRSYPGTDDFLYPG</sequence>
<comment type="subcellular location">
    <subcellularLocation>
        <location evidence="1">Membrane</location>
        <topology evidence="1">Multi-pass membrane protein</topology>
    </subcellularLocation>
</comment>
<evidence type="ECO:0000313" key="14">
    <source>
        <dbReference type="EnsemblMetazoa" id="CapteP142905"/>
    </source>
</evidence>
<dbReference type="STRING" id="283909.R7V8F9"/>
<feature type="region of interest" description="Disordered" evidence="10">
    <location>
        <begin position="461"/>
        <end position="481"/>
    </location>
</feature>
<dbReference type="HOGENOM" id="CLU_024661_0_2_1"/>
<feature type="domain" description="Thioester reductase (TE)" evidence="12">
    <location>
        <begin position="15"/>
        <end position="284"/>
    </location>
</feature>
<name>R7V8F9_CAPTE</name>
<dbReference type="Pfam" id="PF07993">
    <property type="entry name" value="NAD_binding_4"/>
    <property type="match status" value="1"/>
</dbReference>
<evidence type="ECO:0000256" key="1">
    <source>
        <dbReference type="ARBA" id="ARBA00004141"/>
    </source>
</evidence>
<evidence type="ECO:0000256" key="6">
    <source>
        <dbReference type="ARBA" id="ARBA00023098"/>
    </source>
</evidence>
<dbReference type="SUPFAM" id="SSF51735">
    <property type="entry name" value="NAD(P)-binding Rossmann-fold domains"/>
    <property type="match status" value="1"/>
</dbReference>
<keyword evidence="6 9" id="KW-0443">Lipid metabolism</keyword>
<reference evidence="15" key="1">
    <citation type="submission" date="2012-12" db="EMBL/GenBank/DDBJ databases">
        <authorList>
            <person name="Hellsten U."/>
            <person name="Grimwood J."/>
            <person name="Chapman J.A."/>
            <person name="Shapiro H."/>
            <person name="Aerts A."/>
            <person name="Otillar R.P."/>
            <person name="Terry A.Y."/>
            <person name="Boore J.L."/>
            <person name="Simakov O."/>
            <person name="Marletaz F."/>
            <person name="Cho S.-J."/>
            <person name="Edsinger-Gonzales E."/>
            <person name="Havlak P."/>
            <person name="Kuo D.-H."/>
            <person name="Larsson T."/>
            <person name="Lv J."/>
            <person name="Arendt D."/>
            <person name="Savage R."/>
            <person name="Osoegawa K."/>
            <person name="de Jong P."/>
            <person name="Lindberg D.R."/>
            <person name="Seaver E.C."/>
            <person name="Weisblat D.A."/>
            <person name="Putnam N.H."/>
            <person name="Grigoriev I.V."/>
            <person name="Rokhsar D.S."/>
        </authorList>
    </citation>
    <scope>NUCLEOTIDE SEQUENCE</scope>
    <source>
        <strain evidence="15">I ESC-2004</strain>
    </source>
</reference>
<dbReference type="GO" id="GO:0080019">
    <property type="term" value="F:alcohol-forming very long-chain fatty acyl-CoA reductase activity"/>
    <property type="evidence" value="ECO:0007669"/>
    <property type="project" value="InterPro"/>
</dbReference>
<gene>
    <name evidence="13" type="ORF">CAPTEDRAFT_142905</name>
</gene>
<dbReference type="PANTHER" id="PTHR11011:SF116">
    <property type="entry name" value="FATTY ACYL-COA REDUCTASE CG5065-RELATED"/>
    <property type="match status" value="1"/>
</dbReference>